<dbReference type="Gene3D" id="3.40.190.10">
    <property type="entry name" value="Periplasmic binding protein-like II"/>
    <property type="match status" value="2"/>
</dbReference>
<reference evidence="4" key="1">
    <citation type="journal article" date="2019" name="Int. J. Syst. Evol. Microbiol.">
        <title>The Global Catalogue of Microorganisms (GCM) 10K type strain sequencing project: providing services to taxonomists for standard genome sequencing and annotation.</title>
        <authorList>
            <consortium name="The Broad Institute Genomics Platform"/>
            <consortium name="The Broad Institute Genome Sequencing Center for Infectious Disease"/>
            <person name="Wu L."/>
            <person name="Ma J."/>
        </authorList>
    </citation>
    <scope>NUCLEOTIDE SEQUENCE [LARGE SCALE GENOMIC DNA]</scope>
    <source>
        <strain evidence="4">CGMCC 4.7645</strain>
    </source>
</reference>
<dbReference type="Proteomes" id="UP001597417">
    <property type="component" value="Unassembled WGS sequence"/>
</dbReference>
<dbReference type="PANTHER" id="PTHR30006:SF2">
    <property type="entry name" value="ABC TRANSPORTER SUBSTRATE-BINDING PROTEIN"/>
    <property type="match status" value="1"/>
</dbReference>
<evidence type="ECO:0000313" key="3">
    <source>
        <dbReference type="EMBL" id="MFD2421409.1"/>
    </source>
</evidence>
<dbReference type="RefSeq" id="WP_378269953.1">
    <property type="nucleotide sequence ID" value="NZ_JBHUKR010000021.1"/>
</dbReference>
<accession>A0ABW5G4X8</accession>
<dbReference type="SUPFAM" id="SSF53850">
    <property type="entry name" value="Periplasmic binding protein-like II"/>
    <property type="match status" value="1"/>
</dbReference>
<dbReference type="PANTHER" id="PTHR30006">
    <property type="entry name" value="THIAMINE-BINDING PERIPLASMIC PROTEIN-RELATED"/>
    <property type="match status" value="1"/>
</dbReference>
<keyword evidence="4" id="KW-1185">Reference proteome</keyword>
<sequence>MSWSFLRRRLIAPLALLLVAGLAAACGSGGGEAGGNGVSGPWSSVVDAAKKEHELVVYGFTSPSVQAAITAFEAKYGIKVQLVSGRPTDLIARIQSEQRAQKFLGDVYLPNQCSVAGEAKLGMYAPQRELPNFSRLKPEYAKALKASPWGAPFQLNYLALLTNKGLVPEGAFSSWQGLTDPKWKGKLLSDSMSIPGVGSLWFQQTYEVLGADFHKKVAAQEPVVGRQTAANERSVASGEFAAYFPFLYSHSDDVKGLPVRVVVPDEGLPFDLGWAVTLRNAPHINAAQVFINELLSQEFQDTLVKMPYGSVTGPGVDPVKGIGPRNCDAVEKAASDAVSIYGKK</sequence>
<dbReference type="InterPro" id="IPR006059">
    <property type="entry name" value="SBP"/>
</dbReference>
<dbReference type="EMBL" id="JBHUKR010000021">
    <property type="protein sequence ID" value="MFD2421409.1"/>
    <property type="molecule type" value="Genomic_DNA"/>
</dbReference>
<dbReference type="Pfam" id="PF13416">
    <property type="entry name" value="SBP_bac_8"/>
    <property type="match status" value="1"/>
</dbReference>
<evidence type="ECO:0000256" key="2">
    <source>
        <dbReference type="SAM" id="SignalP"/>
    </source>
</evidence>
<feature type="signal peptide" evidence="2">
    <location>
        <begin position="1"/>
        <end position="25"/>
    </location>
</feature>
<evidence type="ECO:0000313" key="4">
    <source>
        <dbReference type="Proteomes" id="UP001597417"/>
    </source>
</evidence>
<comment type="caution">
    <text evidence="3">The sequence shown here is derived from an EMBL/GenBank/DDBJ whole genome shotgun (WGS) entry which is preliminary data.</text>
</comment>
<organism evidence="3 4">
    <name type="scientific">Amycolatopsis pigmentata</name>
    <dbReference type="NCBI Taxonomy" id="450801"/>
    <lineage>
        <taxon>Bacteria</taxon>
        <taxon>Bacillati</taxon>
        <taxon>Actinomycetota</taxon>
        <taxon>Actinomycetes</taxon>
        <taxon>Pseudonocardiales</taxon>
        <taxon>Pseudonocardiaceae</taxon>
        <taxon>Amycolatopsis</taxon>
    </lineage>
</organism>
<gene>
    <name evidence="3" type="ORF">ACFSXZ_34270</name>
</gene>
<name>A0ABW5G4X8_9PSEU</name>
<feature type="chain" id="PRO_5045812081" evidence="2">
    <location>
        <begin position="26"/>
        <end position="344"/>
    </location>
</feature>
<keyword evidence="1 2" id="KW-0732">Signal</keyword>
<protein>
    <submittedName>
        <fullName evidence="3">ABC transporter substrate-binding protein</fullName>
    </submittedName>
</protein>
<proteinExistence type="predicted"/>
<evidence type="ECO:0000256" key="1">
    <source>
        <dbReference type="ARBA" id="ARBA00022729"/>
    </source>
</evidence>
<dbReference type="PROSITE" id="PS51257">
    <property type="entry name" value="PROKAR_LIPOPROTEIN"/>
    <property type="match status" value="1"/>
</dbReference>